<dbReference type="EMBL" id="JYJG01000020">
    <property type="protein sequence ID" value="KJK52029.1"/>
    <property type="molecule type" value="Genomic_DNA"/>
</dbReference>
<organism evidence="1 2">
    <name type="scientific">Lentzea aerocolonigenes</name>
    <name type="common">Lechevalieria aerocolonigenes</name>
    <name type="synonym">Saccharothrix aerocolonigenes</name>
    <dbReference type="NCBI Taxonomy" id="68170"/>
    <lineage>
        <taxon>Bacteria</taxon>
        <taxon>Bacillati</taxon>
        <taxon>Actinomycetota</taxon>
        <taxon>Actinomycetes</taxon>
        <taxon>Pseudonocardiales</taxon>
        <taxon>Pseudonocardiaceae</taxon>
        <taxon>Lentzea</taxon>
    </lineage>
</organism>
<gene>
    <name evidence="1" type="ORF">UK23_04630</name>
</gene>
<accession>A0A0F0H8K0</accession>
<protein>
    <recommendedName>
        <fullName evidence="3">Cupin 2 conserved barrel domain-containing protein</fullName>
    </recommendedName>
</protein>
<comment type="caution">
    <text evidence="1">The sequence shown here is derived from an EMBL/GenBank/DDBJ whole genome shotgun (WGS) entry which is preliminary data.</text>
</comment>
<reference evidence="1 2" key="1">
    <citation type="submission" date="2015-02" db="EMBL/GenBank/DDBJ databases">
        <authorList>
            <person name="Ju K.-S."/>
            <person name="Doroghazi J.R."/>
            <person name="Metcalf W."/>
        </authorList>
    </citation>
    <scope>NUCLEOTIDE SEQUENCE [LARGE SCALE GENOMIC DNA]</scope>
    <source>
        <strain evidence="1 2">NRRL B-16140</strain>
    </source>
</reference>
<dbReference type="RefSeq" id="WP_045310096.1">
    <property type="nucleotide sequence ID" value="NZ_JYJG01000020.1"/>
</dbReference>
<proteinExistence type="predicted"/>
<evidence type="ECO:0000313" key="1">
    <source>
        <dbReference type="EMBL" id="KJK52029.1"/>
    </source>
</evidence>
<dbReference type="SUPFAM" id="SSF51182">
    <property type="entry name" value="RmlC-like cupins"/>
    <property type="match status" value="1"/>
</dbReference>
<evidence type="ECO:0000313" key="2">
    <source>
        <dbReference type="Proteomes" id="UP000033393"/>
    </source>
</evidence>
<sequence length="125" mass="13628">MRYVRVFADENGKSVFEDVEVEGTPTVTVEGVPPLLVSGPFQASSMLVVEQPAGGTPEWELHVAPRKQWLVVLTGRAAVTVSNGERREFGPGALLSFEDTEGEGHMSTPLTDDLSFAMFPHETLR</sequence>
<dbReference type="eggNOG" id="COG1917">
    <property type="taxonomic scope" value="Bacteria"/>
</dbReference>
<dbReference type="InterPro" id="IPR014710">
    <property type="entry name" value="RmlC-like_jellyroll"/>
</dbReference>
<keyword evidence="2" id="KW-1185">Reference proteome</keyword>
<name>A0A0F0H8K0_LENAE</name>
<dbReference type="Gene3D" id="2.60.120.10">
    <property type="entry name" value="Jelly Rolls"/>
    <property type="match status" value="1"/>
</dbReference>
<evidence type="ECO:0008006" key="3">
    <source>
        <dbReference type="Google" id="ProtNLM"/>
    </source>
</evidence>
<dbReference type="InterPro" id="IPR011051">
    <property type="entry name" value="RmlC_Cupin_sf"/>
</dbReference>
<dbReference type="AlphaFoldDB" id="A0A0F0H8K0"/>
<dbReference type="OrthoDB" id="4205621at2"/>
<dbReference type="STRING" id="68170.GCA_000974445_03383"/>
<dbReference type="Proteomes" id="UP000033393">
    <property type="component" value="Unassembled WGS sequence"/>
</dbReference>
<dbReference type="PATRIC" id="fig|68170.10.peg.5637"/>